<comment type="caution">
    <text evidence="2">The sequence shown here is derived from an EMBL/GenBank/DDBJ whole genome shotgun (WGS) entry which is preliminary data.</text>
</comment>
<name>A0A2M6WLK1_9BACT</name>
<dbReference type="SUPFAM" id="SSF53271">
    <property type="entry name" value="PRTase-like"/>
    <property type="match status" value="1"/>
</dbReference>
<accession>A0A2M6WLK1</accession>
<dbReference type="Gene3D" id="3.40.50.2020">
    <property type="match status" value="1"/>
</dbReference>
<dbReference type="AlphaFoldDB" id="A0A2M6WLK1"/>
<evidence type="ECO:0000259" key="1">
    <source>
        <dbReference type="Pfam" id="PF00156"/>
    </source>
</evidence>
<sequence>MGFESGNIMELSEPQVMEILRKRKALIEGHFVGKSGKHLDTYVLKDAIYPYSDISTLCRSLAWRFRRDFHFIEAVVGPVVGGVSLSQWVAHWLREFTKREVLALFADKDPDKGFIIGRGYERLIQYKRTLVVEDILTTGGSAAKTIEVARTFNAHVIALGVLCNRGGVTPESVNAPEIFALANLNLPSWEARDCPLCAAGKEVNTELGHGKEFLASLAV</sequence>
<proteinExistence type="predicted"/>
<evidence type="ECO:0000313" key="3">
    <source>
        <dbReference type="Proteomes" id="UP000229335"/>
    </source>
</evidence>
<reference evidence="3" key="1">
    <citation type="submission" date="2017-09" db="EMBL/GenBank/DDBJ databases">
        <title>Depth-based differentiation of microbial function through sediment-hosted aquifers and enrichment of novel symbionts in the deep terrestrial subsurface.</title>
        <authorList>
            <person name="Probst A.J."/>
            <person name="Ladd B."/>
            <person name="Jarett J.K."/>
            <person name="Geller-Mcgrath D.E."/>
            <person name="Sieber C.M.K."/>
            <person name="Emerson J.B."/>
            <person name="Anantharaman K."/>
            <person name="Thomas B.C."/>
            <person name="Malmstrom R."/>
            <person name="Stieglmeier M."/>
            <person name="Klingl A."/>
            <person name="Woyke T."/>
            <person name="Ryan C.M."/>
            <person name="Banfield J.F."/>
        </authorList>
    </citation>
    <scope>NUCLEOTIDE SEQUENCE [LARGE SCALE GENOMIC DNA]</scope>
</reference>
<dbReference type="GO" id="GO:0016757">
    <property type="term" value="F:glycosyltransferase activity"/>
    <property type="evidence" value="ECO:0007669"/>
    <property type="project" value="UniProtKB-KW"/>
</dbReference>
<dbReference type="EMBL" id="PFAS01000057">
    <property type="protein sequence ID" value="PIT93632.1"/>
    <property type="molecule type" value="Genomic_DNA"/>
</dbReference>
<dbReference type="InterPro" id="IPR029057">
    <property type="entry name" value="PRTase-like"/>
</dbReference>
<dbReference type="Proteomes" id="UP000229335">
    <property type="component" value="Unassembled WGS sequence"/>
</dbReference>
<dbReference type="CDD" id="cd06223">
    <property type="entry name" value="PRTases_typeI"/>
    <property type="match status" value="1"/>
</dbReference>
<gene>
    <name evidence="2" type="ORF">COU00_03330</name>
</gene>
<organism evidence="2 3">
    <name type="scientific">Candidatus Falkowbacteria bacterium CG10_big_fil_rev_8_21_14_0_10_43_11</name>
    <dbReference type="NCBI Taxonomy" id="1974568"/>
    <lineage>
        <taxon>Bacteria</taxon>
        <taxon>Candidatus Falkowiibacteriota</taxon>
    </lineage>
</organism>
<protein>
    <submittedName>
        <fullName evidence="2">Phosphoribosyltransferase</fullName>
    </submittedName>
</protein>
<evidence type="ECO:0000313" key="2">
    <source>
        <dbReference type="EMBL" id="PIT93632.1"/>
    </source>
</evidence>
<feature type="domain" description="Phosphoribosyltransferase" evidence="1">
    <location>
        <begin position="53"/>
        <end position="169"/>
    </location>
</feature>
<keyword evidence="2" id="KW-0328">Glycosyltransferase</keyword>
<dbReference type="Pfam" id="PF00156">
    <property type="entry name" value="Pribosyltran"/>
    <property type="match status" value="1"/>
</dbReference>
<keyword evidence="2" id="KW-0808">Transferase</keyword>
<dbReference type="InterPro" id="IPR000836">
    <property type="entry name" value="PRTase_dom"/>
</dbReference>